<evidence type="ECO:0000256" key="7">
    <source>
        <dbReference type="ARBA" id="ARBA00022974"/>
    </source>
</evidence>
<organism evidence="16 17">
    <name type="scientific">Channa argus</name>
    <name type="common">Northern snakehead</name>
    <name type="synonym">Ophicephalus argus</name>
    <dbReference type="NCBI Taxonomy" id="215402"/>
    <lineage>
        <taxon>Eukaryota</taxon>
        <taxon>Metazoa</taxon>
        <taxon>Chordata</taxon>
        <taxon>Craniata</taxon>
        <taxon>Vertebrata</taxon>
        <taxon>Euteleostomi</taxon>
        <taxon>Actinopterygii</taxon>
        <taxon>Neopterygii</taxon>
        <taxon>Teleostei</taxon>
        <taxon>Neoteleostei</taxon>
        <taxon>Acanthomorphata</taxon>
        <taxon>Anabantaria</taxon>
        <taxon>Anabantiformes</taxon>
        <taxon>Channoidei</taxon>
        <taxon>Channidae</taxon>
        <taxon>Channa</taxon>
    </lineage>
</organism>
<dbReference type="GO" id="GO:0005886">
    <property type="term" value="C:plasma membrane"/>
    <property type="evidence" value="ECO:0007669"/>
    <property type="project" value="UniProtKB-SubCell"/>
</dbReference>
<dbReference type="EMBL" id="CM015720">
    <property type="protein sequence ID" value="KAF3693613.1"/>
    <property type="molecule type" value="Genomic_DNA"/>
</dbReference>
<keyword evidence="4" id="KW-1003">Cell membrane</keyword>
<name>A0A6G1PTU9_CHAAH</name>
<keyword evidence="10" id="KW-0325">Glycoprotein</keyword>
<evidence type="ECO:0000313" key="16">
    <source>
        <dbReference type="EMBL" id="KAF3693613.1"/>
    </source>
</evidence>
<evidence type="ECO:0000256" key="1">
    <source>
        <dbReference type="ARBA" id="ARBA00004471"/>
    </source>
</evidence>
<dbReference type="GO" id="GO:1905475">
    <property type="term" value="P:regulation of protein localization to membrane"/>
    <property type="evidence" value="ECO:0007669"/>
    <property type="project" value="TreeGrafter"/>
</dbReference>
<keyword evidence="11 14" id="KW-0357">Heparan sulfate</keyword>
<keyword evidence="5 14" id="KW-0336">GPI-anchor</keyword>
<keyword evidence="12 14" id="KW-0449">Lipoprotein</keyword>
<keyword evidence="7 14" id="KW-0654">Proteoglycan</keyword>
<comment type="similarity">
    <text evidence="2 13">Belongs to the glypican family.</text>
</comment>
<comment type="subcellular location">
    <subcellularLocation>
        <location evidence="1">Cell membrane</location>
        <topology evidence="1">Lipid-anchor</topology>
        <topology evidence="1">GPI-anchor</topology>
        <orientation evidence="1">Extracellular side</orientation>
    </subcellularLocation>
</comment>
<dbReference type="GO" id="GO:0098552">
    <property type="term" value="C:side of membrane"/>
    <property type="evidence" value="ECO:0007669"/>
    <property type="project" value="UniProtKB-KW"/>
</dbReference>
<evidence type="ECO:0000256" key="6">
    <source>
        <dbReference type="ARBA" id="ARBA00022729"/>
    </source>
</evidence>
<gene>
    <name evidence="16" type="ORF">EXN66_Car009289</name>
</gene>
<evidence type="ECO:0000256" key="2">
    <source>
        <dbReference type="ARBA" id="ARBA00010260"/>
    </source>
</evidence>
<evidence type="ECO:0000256" key="9">
    <source>
        <dbReference type="ARBA" id="ARBA00023157"/>
    </source>
</evidence>
<proteinExistence type="inferred from homology"/>
<keyword evidence="6" id="KW-0732">Signal</keyword>
<feature type="compositionally biased region" description="Acidic residues" evidence="15">
    <location>
        <begin position="605"/>
        <end position="624"/>
    </location>
</feature>
<evidence type="ECO:0000256" key="11">
    <source>
        <dbReference type="ARBA" id="ARBA00023207"/>
    </source>
</evidence>
<evidence type="ECO:0000256" key="13">
    <source>
        <dbReference type="RuleBase" id="RU003518"/>
    </source>
</evidence>
<keyword evidence="17" id="KW-1185">Reference proteome</keyword>
<dbReference type="GO" id="GO:0090263">
    <property type="term" value="P:positive regulation of canonical Wnt signaling pathway"/>
    <property type="evidence" value="ECO:0007669"/>
    <property type="project" value="TreeGrafter"/>
</dbReference>
<dbReference type="Proteomes" id="UP000503349">
    <property type="component" value="Chromosome 9"/>
</dbReference>
<keyword evidence="9" id="KW-1015">Disulfide bond</keyword>
<feature type="region of interest" description="Disordered" evidence="15">
    <location>
        <begin position="546"/>
        <end position="566"/>
    </location>
</feature>
<dbReference type="Pfam" id="PF01153">
    <property type="entry name" value="Glypican"/>
    <property type="match status" value="1"/>
</dbReference>
<evidence type="ECO:0000256" key="15">
    <source>
        <dbReference type="SAM" id="MobiDB-lite"/>
    </source>
</evidence>
<dbReference type="GO" id="GO:0016477">
    <property type="term" value="P:cell migration"/>
    <property type="evidence" value="ECO:0007669"/>
    <property type="project" value="TreeGrafter"/>
</dbReference>
<dbReference type="PANTHER" id="PTHR10822:SF4">
    <property type="entry name" value="GLYPICAN-3"/>
    <property type="match status" value="1"/>
</dbReference>
<reference evidence="16 17" key="1">
    <citation type="submission" date="2019-02" db="EMBL/GenBank/DDBJ databases">
        <title>Opniocepnalus argus genome.</title>
        <authorList>
            <person name="Zhou C."/>
            <person name="Xiao S."/>
        </authorList>
    </citation>
    <scope>NUCLEOTIDE SEQUENCE [LARGE SCALE GENOMIC DNA]</scope>
    <source>
        <strain evidence="16">OARG1902GOOAL</strain>
        <tissue evidence="16">Muscle</tissue>
    </source>
</reference>
<evidence type="ECO:0000256" key="8">
    <source>
        <dbReference type="ARBA" id="ARBA00023136"/>
    </source>
</evidence>
<evidence type="ECO:0000256" key="12">
    <source>
        <dbReference type="ARBA" id="ARBA00023288"/>
    </source>
</evidence>
<feature type="region of interest" description="Disordered" evidence="15">
    <location>
        <begin position="605"/>
        <end position="630"/>
    </location>
</feature>
<sequence length="701" mass="76337">MPALLSPPPQRENNTKRCAHKYVHSQTCVCAKTAAEDTASASTVTLDSTGILTLTLFDKAVCLAVFGWMAPQFQYMTQSEKLHINPSSLLLCSCCLFAMAGSSVHSALFLCAFLQLFSMLGGQVPNCQEVRAVFQSLHPGSKWVPETPVSGADLQVCQTKGPTCCSKKMEERYQVAARSNMESGLQSVSAQLKRLIIQNAAIFQGEGFVSLTIMIQYFHPIISLPKAFDLVLRHGRNSTLAMLKSEFPGLGVGAQSLVGQLFLDMSLYILGSDSTVDHMVAVFYGRLFPLTYRRLLGGSISSTSEECVRGAWKDSGAFGVYPKLMMTRLSRSLLATRVFLQALNLGIEVVNTTDHLRPGRDCGRALLRMWYCPHCQGILGPPACRGFCQTVMHGCLGGAAEVQPHWKSYVDGLGKLASGMRGEQDMEAVVLRLPSMIKLALKHAVNARTRLTALVSGMCGHTPQRASRSVVPPPPKPPIAPVARNAQPPSSDADETLAGLRREFISSLKGFSSFYSGLGEALCSREPAPANHSLCWNGQEMTDRFPGPGLKRLHPSSESRSNKPPEPIISQIIDKLKHINQLLRLVTMSEKRWRARSRGVAVDGWSDDGEDGFESGDCDDEDECTGVSGLGPPPRRKRLRIFAELADNLAMDDFTFQEQLLTPRLATAGVGGVSSPAAPLWRSNLARALPVMLALLLLCHH</sequence>
<reference evidence="17" key="2">
    <citation type="submission" date="2019-02" db="EMBL/GenBank/DDBJ databases">
        <title>Opniocepnalus argus Var Kimnra genome.</title>
        <authorList>
            <person name="Zhou C."/>
            <person name="Xiao S."/>
        </authorList>
    </citation>
    <scope>NUCLEOTIDE SEQUENCE [LARGE SCALE GENOMIC DNA]</scope>
</reference>
<evidence type="ECO:0000256" key="3">
    <source>
        <dbReference type="ARBA" id="ARBA00014712"/>
    </source>
</evidence>
<evidence type="ECO:0000256" key="5">
    <source>
        <dbReference type="ARBA" id="ARBA00022622"/>
    </source>
</evidence>
<keyword evidence="8 14" id="KW-0472">Membrane</keyword>
<comment type="function">
    <text evidence="14">Cell surface proteoglycan.</text>
</comment>
<dbReference type="GO" id="GO:0009986">
    <property type="term" value="C:cell surface"/>
    <property type="evidence" value="ECO:0007669"/>
    <property type="project" value="TreeGrafter"/>
</dbReference>
<evidence type="ECO:0000313" key="17">
    <source>
        <dbReference type="Proteomes" id="UP000503349"/>
    </source>
</evidence>
<dbReference type="GO" id="GO:0005576">
    <property type="term" value="C:extracellular region"/>
    <property type="evidence" value="ECO:0007669"/>
    <property type="project" value="TreeGrafter"/>
</dbReference>
<evidence type="ECO:0000256" key="14">
    <source>
        <dbReference type="RuleBase" id="RU003519"/>
    </source>
</evidence>
<dbReference type="InterPro" id="IPR001863">
    <property type="entry name" value="Glypican"/>
</dbReference>
<dbReference type="AlphaFoldDB" id="A0A6G1PTU9"/>
<dbReference type="PANTHER" id="PTHR10822">
    <property type="entry name" value="GLYPICAN"/>
    <property type="match status" value="1"/>
</dbReference>
<accession>A0A6G1PTU9</accession>
<protein>
    <recommendedName>
        <fullName evidence="3">Glypican-3</fullName>
    </recommendedName>
</protein>
<evidence type="ECO:0000256" key="10">
    <source>
        <dbReference type="ARBA" id="ARBA00023180"/>
    </source>
</evidence>
<evidence type="ECO:0000256" key="4">
    <source>
        <dbReference type="ARBA" id="ARBA00022475"/>
    </source>
</evidence>